<evidence type="ECO:0000313" key="8">
    <source>
        <dbReference type="EMBL" id="QPE05344.1"/>
    </source>
</evidence>
<dbReference type="InterPro" id="IPR046357">
    <property type="entry name" value="PPIase_dom_sf"/>
</dbReference>
<gene>
    <name evidence="8" type="ORF">IT882_04595</name>
</gene>
<dbReference type="PANTHER" id="PTHR10516:SF443">
    <property type="entry name" value="FK506-BINDING PROTEIN 59-RELATED"/>
    <property type="match status" value="1"/>
</dbReference>
<dbReference type="Pfam" id="PF00254">
    <property type="entry name" value="FKBP_C"/>
    <property type="match status" value="1"/>
</dbReference>
<dbReference type="PROSITE" id="PS50059">
    <property type="entry name" value="FKBP_PPIASE"/>
    <property type="match status" value="1"/>
</dbReference>
<dbReference type="EC" id="5.2.1.8" evidence="5"/>
<evidence type="ECO:0000259" key="7">
    <source>
        <dbReference type="PROSITE" id="PS50059"/>
    </source>
</evidence>
<dbReference type="AlphaFoldDB" id="A0A7S8MY09"/>
<organism evidence="8 9">
    <name type="scientific">Microbacterium schleiferi</name>
    <dbReference type="NCBI Taxonomy" id="69362"/>
    <lineage>
        <taxon>Bacteria</taxon>
        <taxon>Bacillati</taxon>
        <taxon>Actinomycetota</taxon>
        <taxon>Actinomycetes</taxon>
        <taxon>Micrococcales</taxon>
        <taxon>Microbacteriaceae</taxon>
        <taxon>Microbacterium</taxon>
    </lineage>
</organism>
<dbReference type="GO" id="GO:0005737">
    <property type="term" value="C:cytoplasm"/>
    <property type="evidence" value="ECO:0007669"/>
    <property type="project" value="TreeGrafter"/>
</dbReference>
<dbReference type="Proteomes" id="UP000594480">
    <property type="component" value="Chromosome"/>
</dbReference>
<evidence type="ECO:0000256" key="6">
    <source>
        <dbReference type="SAM" id="SignalP"/>
    </source>
</evidence>
<evidence type="ECO:0000313" key="9">
    <source>
        <dbReference type="Proteomes" id="UP000594480"/>
    </source>
</evidence>
<keyword evidence="9" id="KW-1185">Reference proteome</keyword>
<dbReference type="PANTHER" id="PTHR10516">
    <property type="entry name" value="PEPTIDYL-PROLYL CIS-TRANS ISOMERASE"/>
    <property type="match status" value="1"/>
</dbReference>
<dbReference type="Gene3D" id="3.10.50.40">
    <property type="match status" value="1"/>
</dbReference>
<dbReference type="RefSeq" id="WP_195693361.1">
    <property type="nucleotide sequence ID" value="NZ_CP064760.1"/>
</dbReference>
<proteinExistence type="inferred from homology"/>
<evidence type="ECO:0000256" key="1">
    <source>
        <dbReference type="ARBA" id="ARBA00000971"/>
    </source>
</evidence>
<accession>A0A7S8MY09</accession>
<feature type="signal peptide" evidence="6">
    <location>
        <begin position="1"/>
        <end position="20"/>
    </location>
</feature>
<evidence type="ECO:0000256" key="4">
    <source>
        <dbReference type="PROSITE-ProRule" id="PRU00277"/>
    </source>
</evidence>
<name>A0A7S8MY09_9MICO</name>
<dbReference type="KEGG" id="msf:IT882_04595"/>
<evidence type="ECO:0000256" key="5">
    <source>
        <dbReference type="RuleBase" id="RU003915"/>
    </source>
</evidence>
<dbReference type="PROSITE" id="PS51257">
    <property type="entry name" value="PROKAR_LIPOPROTEIN"/>
    <property type="match status" value="1"/>
</dbReference>
<protein>
    <recommendedName>
        <fullName evidence="5">Peptidyl-prolyl cis-trans isomerase</fullName>
        <ecNumber evidence="5">5.2.1.8</ecNumber>
    </recommendedName>
</protein>
<keyword evidence="2 4" id="KW-0697">Rotamase</keyword>
<dbReference type="SUPFAM" id="SSF54534">
    <property type="entry name" value="FKBP-like"/>
    <property type="match status" value="1"/>
</dbReference>
<dbReference type="EMBL" id="CP064760">
    <property type="protein sequence ID" value="QPE05344.1"/>
    <property type="molecule type" value="Genomic_DNA"/>
</dbReference>
<keyword evidence="6" id="KW-0732">Signal</keyword>
<feature type="chain" id="PRO_5038546339" description="Peptidyl-prolyl cis-trans isomerase" evidence="6">
    <location>
        <begin position="21"/>
        <end position="316"/>
    </location>
</feature>
<dbReference type="GO" id="GO:0003755">
    <property type="term" value="F:peptidyl-prolyl cis-trans isomerase activity"/>
    <property type="evidence" value="ECO:0007669"/>
    <property type="project" value="UniProtKB-UniRule"/>
</dbReference>
<keyword evidence="3 4" id="KW-0413">Isomerase</keyword>
<dbReference type="InterPro" id="IPR001179">
    <property type="entry name" value="PPIase_FKBP_dom"/>
</dbReference>
<sequence length="316" mass="31658">MRSRSVLALTVAATAALLLAGCTSSSESDPTATTANNGGLCAAAADSGPVSESVTVEGEFGEIPTASFSTPIAVDALQRTVAITGDGTALTDGAYVSYALTVFDGDTGAQVDAAGYDAAEPLAPIPVAAGTGIDEFFGCATVGSRIVLAVPGQGETAAQVYVLDVLEVTPADQWCQVVDPDTAMPTVTFDENGAPTIAIPDSGPPSGVVVDVLTEGDGAVVEPGDSVTVNYTGVKWSDGTVFDSSWEKGSPATFQTTQVVSGFQRALEGQKVGSTVLVSMSPLCGYGEASVTNTSALAGETLVFVVEIISSQPAAG</sequence>
<evidence type="ECO:0000256" key="2">
    <source>
        <dbReference type="ARBA" id="ARBA00023110"/>
    </source>
</evidence>
<comment type="similarity">
    <text evidence="5">Belongs to the FKBP-type PPIase family.</text>
</comment>
<reference evidence="8 9" key="1">
    <citation type="submission" date="2020-11" db="EMBL/GenBank/DDBJ databases">
        <title>Amino acid is mineralized and recycled by bacteria in oceanic microbiome.</title>
        <authorList>
            <person name="Zheng L.Y."/>
        </authorList>
    </citation>
    <scope>NUCLEOTIDE SEQUENCE [LARGE SCALE GENOMIC DNA]</scope>
    <source>
        <strain evidence="8 9">A32-1</strain>
    </source>
</reference>
<feature type="domain" description="PPIase FKBP-type" evidence="7">
    <location>
        <begin position="224"/>
        <end position="312"/>
    </location>
</feature>
<comment type="catalytic activity">
    <reaction evidence="1 4 5">
        <text>[protein]-peptidylproline (omega=180) = [protein]-peptidylproline (omega=0)</text>
        <dbReference type="Rhea" id="RHEA:16237"/>
        <dbReference type="Rhea" id="RHEA-COMP:10747"/>
        <dbReference type="Rhea" id="RHEA-COMP:10748"/>
        <dbReference type="ChEBI" id="CHEBI:83833"/>
        <dbReference type="ChEBI" id="CHEBI:83834"/>
        <dbReference type="EC" id="5.2.1.8"/>
    </reaction>
</comment>
<dbReference type="InterPro" id="IPR050689">
    <property type="entry name" value="FKBP-type_PPIase"/>
</dbReference>
<evidence type="ECO:0000256" key="3">
    <source>
        <dbReference type="ARBA" id="ARBA00023235"/>
    </source>
</evidence>